<sequence>MFFQARHFDTLAIVGDTYRDDITIEGRCLREECAELYCGSGAELDAERALEGHCTEIVR</sequence>
<gene>
    <name evidence="1" type="ORF">EAH76_14900</name>
</gene>
<dbReference type="AlphaFoldDB" id="A0A502FRH3"/>
<comment type="caution">
    <text evidence="1">The sequence shown here is derived from an EMBL/GenBank/DDBJ whole genome shotgun (WGS) entry which is preliminary data.</text>
</comment>
<dbReference type="Proteomes" id="UP000319931">
    <property type="component" value="Unassembled WGS sequence"/>
</dbReference>
<protein>
    <submittedName>
        <fullName evidence="1">Uncharacterized protein</fullName>
    </submittedName>
</protein>
<dbReference type="RefSeq" id="WP_140851079.1">
    <property type="nucleotide sequence ID" value="NZ_RCZC01000004.1"/>
</dbReference>
<proteinExistence type="predicted"/>
<keyword evidence="2" id="KW-1185">Reference proteome</keyword>
<name>A0A502FRH3_9SPHN</name>
<evidence type="ECO:0000313" key="1">
    <source>
        <dbReference type="EMBL" id="TPG52011.1"/>
    </source>
</evidence>
<dbReference type="EMBL" id="RCZC01000004">
    <property type="protein sequence ID" value="TPG52011.1"/>
    <property type="molecule type" value="Genomic_DNA"/>
</dbReference>
<dbReference type="OrthoDB" id="9802676at2"/>
<evidence type="ECO:0000313" key="2">
    <source>
        <dbReference type="Proteomes" id="UP000319931"/>
    </source>
</evidence>
<accession>A0A502FRH3</accession>
<organism evidence="1 2">
    <name type="scientific">Sphingomonas glacialis</name>
    <dbReference type="NCBI Taxonomy" id="658225"/>
    <lineage>
        <taxon>Bacteria</taxon>
        <taxon>Pseudomonadati</taxon>
        <taxon>Pseudomonadota</taxon>
        <taxon>Alphaproteobacteria</taxon>
        <taxon>Sphingomonadales</taxon>
        <taxon>Sphingomonadaceae</taxon>
        <taxon>Sphingomonas</taxon>
    </lineage>
</organism>
<reference evidence="1 2" key="1">
    <citation type="journal article" date="2019" name="Environ. Microbiol.">
        <title>Species interactions and distinct microbial communities in high Arctic permafrost affected cryosols are associated with the CH4 and CO2 gas fluxes.</title>
        <authorList>
            <person name="Altshuler I."/>
            <person name="Hamel J."/>
            <person name="Turney S."/>
            <person name="Magnuson E."/>
            <person name="Levesque R."/>
            <person name="Greer C."/>
            <person name="Whyte L.G."/>
        </authorList>
    </citation>
    <scope>NUCLEOTIDE SEQUENCE [LARGE SCALE GENOMIC DNA]</scope>
    <source>
        <strain evidence="1 2">E6.1</strain>
    </source>
</reference>